<dbReference type="Proteomes" id="UP001428341">
    <property type="component" value="Unassembled WGS sequence"/>
</dbReference>
<keyword evidence="2" id="KW-1185">Reference proteome</keyword>
<reference evidence="1 2" key="1">
    <citation type="submission" date="2024-05" db="EMBL/GenBank/DDBJ databases">
        <title>Haplotype-resolved chromosome-level genome assembly of Huyou (Citrus changshanensis).</title>
        <authorList>
            <person name="Miao C."/>
            <person name="Chen W."/>
            <person name="Wu Y."/>
            <person name="Wang L."/>
            <person name="Zhao S."/>
            <person name="Grierson D."/>
            <person name="Xu C."/>
            <person name="Chen K."/>
        </authorList>
    </citation>
    <scope>NUCLEOTIDE SEQUENCE [LARGE SCALE GENOMIC DNA]</scope>
    <source>
        <strain evidence="1">01-14</strain>
        <tissue evidence="1">Leaf</tissue>
    </source>
</reference>
<dbReference type="AlphaFoldDB" id="A0AAP0QZ16"/>
<evidence type="ECO:0000313" key="1">
    <source>
        <dbReference type="EMBL" id="KAK9224038.1"/>
    </source>
</evidence>
<protein>
    <submittedName>
        <fullName evidence="1">Uncharacterized protein</fullName>
    </submittedName>
</protein>
<dbReference type="EMBL" id="JBCGBO010000002">
    <property type="protein sequence ID" value="KAK9224038.1"/>
    <property type="molecule type" value="Genomic_DNA"/>
</dbReference>
<accession>A0AAP0QZ16</accession>
<comment type="caution">
    <text evidence="1">The sequence shown here is derived from an EMBL/GenBank/DDBJ whole genome shotgun (WGS) entry which is preliminary data.</text>
</comment>
<organism evidence="1 2">
    <name type="scientific">Citrus x changshan-huyou</name>
    <dbReference type="NCBI Taxonomy" id="2935761"/>
    <lineage>
        <taxon>Eukaryota</taxon>
        <taxon>Viridiplantae</taxon>
        <taxon>Streptophyta</taxon>
        <taxon>Embryophyta</taxon>
        <taxon>Tracheophyta</taxon>
        <taxon>Spermatophyta</taxon>
        <taxon>Magnoliopsida</taxon>
        <taxon>eudicotyledons</taxon>
        <taxon>Gunneridae</taxon>
        <taxon>Pentapetalae</taxon>
        <taxon>rosids</taxon>
        <taxon>malvids</taxon>
        <taxon>Sapindales</taxon>
        <taxon>Rutaceae</taxon>
        <taxon>Aurantioideae</taxon>
        <taxon>Citrus</taxon>
    </lineage>
</organism>
<proteinExistence type="predicted"/>
<sequence length="119" mass="13643">MEGCHTGSIVTQPKVSGRDKDKEKIIDYLVKHVACRDKISVYPVSGLGGLAKISVTKLQNLFISQCYKLKKRCEKERGQDWPKIAHVQNVYLESLLAELQTSSCWKRKIKLKNWMLLHS</sequence>
<evidence type="ECO:0000313" key="2">
    <source>
        <dbReference type="Proteomes" id="UP001428341"/>
    </source>
</evidence>
<gene>
    <name evidence="1" type="ORF">WN944_012487</name>
</gene>
<name>A0AAP0QZ16_9ROSI</name>